<dbReference type="InParanoid" id="E3IXB5"/>
<dbReference type="RefSeq" id="WP_013428126.1">
    <property type="nucleotide sequence ID" value="NC_014666.1"/>
</dbReference>
<keyword evidence="3" id="KW-1185">Reference proteome</keyword>
<evidence type="ECO:0000313" key="2">
    <source>
        <dbReference type="EMBL" id="ADP85015.1"/>
    </source>
</evidence>
<dbReference type="eggNOG" id="ENOG50327EJ">
    <property type="taxonomic scope" value="Bacteria"/>
</dbReference>
<dbReference type="InterPro" id="IPR046648">
    <property type="entry name" value="DUF6760"/>
</dbReference>
<dbReference type="Pfam" id="PF20546">
    <property type="entry name" value="DUF6760"/>
    <property type="match status" value="1"/>
</dbReference>
<feature type="domain" description="DUF6760" evidence="1">
    <location>
        <begin position="7"/>
        <end position="52"/>
    </location>
</feature>
<dbReference type="AlphaFoldDB" id="E3IXB5"/>
<name>E3IXB5_PSEI1</name>
<evidence type="ECO:0000259" key="1">
    <source>
        <dbReference type="Pfam" id="PF20546"/>
    </source>
</evidence>
<reference evidence="2 3" key="1">
    <citation type="submission" date="2010-10" db="EMBL/GenBank/DDBJ databases">
        <title>Complete sequence of Frankia sp. EuI1c.</title>
        <authorList>
            <consortium name="US DOE Joint Genome Institute"/>
            <person name="Lucas S."/>
            <person name="Copeland A."/>
            <person name="Lapidus A."/>
            <person name="Cheng J.-F."/>
            <person name="Bruce D."/>
            <person name="Goodwin L."/>
            <person name="Pitluck S."/>
            <person name="Chertkov O."/>
            <person name="Detter J.C."/>
            <person name="Han C."/>
            <person name="Tapia R."/>
            <person name="Land M."/>
            <person name="Hauser L."/>
            <person name="Jeffries C."/>
            <person name="Kyrpides N."/>
            <person name="Ivanova N."/>
            <person name="Mikhailova N."/>
            <person name="Beauchemin N."/>
            <person name="Sen A."/>
            <person name="Sur S.A."/>
            <person name="Gtari M."/>
            <person name="Wall L."/>
            <person name="Tisa L."/>
            <person name="Woyke T."/>
        </authorList>
    </citation>
    <scope>NUCLEOTIDE SEQUENCE [LARGE SCALE GENOMIC DNA]</scope>
    <source>
        <strain evidence="3">DSM 45817 / CECT 9037 / EuI1c</strain>
    </source>
</reference>
<accession>E3IXB5</accession>
<dbReference type="Proteomes" id="UP000002484">
    <property type="component" value="Chromosome"/>
</dbReference>
<sequence>MTRYPLDRLHEEVAYVAFHFHWRREDILRLEHRERQRWVSEIARLNERLQAGGRG</sequence>
<dbReference type="EMBL" id="CP002299">
    <property type="protein sequence ID" value="ADP85015.1"/>
    <property type="molecule type" value="Genomic_DNA"/>
</dbReference>
<organism evidence="2 3">
    <name type="scientific">Pseudofrankia inefficax (strain DSM 45817 / CECT 9037 / DDB 130130 / EuI1c)</name>
    <name type="common">Frankia inefficax</name>
    <dbReference type="NCBI Taxonomy" id="298654"/>
    <lineage>
        <taxon>Bacteria</taxon>
        <taxon>Bacillati</taxon>
        <taxon>Actinomycetota</taxon>
        <taxon>Actinomycetes</taxon>
        <taxon>Frankiales</taxon>
        <taxon>Frankiaceae</taxon>
        <taxon>Pseudofrankia</taxon>
    </lineage>
</organism>
<protein>
    <recommendedName>
        <fullName evidence="1">DUF6760 domain-containing protein</fullName>
    </recommendedName>
</protein>
<gene>
    <name evidence="2" type="ordered locus">FraEuI1c_7049</name>
</gene>
<dbReference type="STRING" id="298654.FraEuI1c_7049"/>
<dbReference type="KEGG" id="fri:FraEuI1c_7049"/>
<proteinExistence type="predicted"/>
<evidence type="ECO:0000313" key="3">
    <source>
        <dbReference type="Proteomes" id="UP000002484"/>
    </source>
</evidence>
<dbReference type="HOGENOM" id="CLU_201963_1_0_11"/>